<feature type="region of interest" description="Disordered" evidence="6">
    <location>
        <begin position="787"/>
        <end position="948"/>
    </location>
</feature>
<feature type="compositionally biased region" description="Polar residues" evidence="6">
    <location>
        <begin position="818"/>
        <end position="845"/>
    </location>
</feature>
<organism evidence="10 11">
    <name type="scientific">Capronia coronata CBS 617.96</name>
    <dbReference type="NCBI Taxonomy" id="1182541"/>
    <lineage>
        <taxon>Eukaryota</taxon>
        <taxon>Fungi</taxon>
        <taxon>Dikarya</taxon>
        <taxon>Ascomycota</taxon>
        <taxon>Pezizomycotina</taxon>
        <taxon>Eurotiomycetes</taxon>
        <taxon>Chaetothyriomycetidae</taxon>
        <taxon>Chaetothyriales</taxon>
        <taxon>Herpotrichiellaceae</taxon>
        <taxon>Capronia</taxon>
    </lineage>
</organism>
<feature type="transmembrane region" description="Helical" evidence="7">
    <location>
        <begin position="319"/>
        <end position="337"/>
    </location>
</feature>
<keyword evidence="11" id="KW-1185">Reference proteome</keyword>
<dbReference type="OrthoDB" id="5377273at2759"/>
<feature type="compositionally biased region" description="Basic and acidic residues" evidence="6">
    <location>
        <begin position="664"/>
        <end position="680"/>
    </location>
</feature>
<evidence type="ECO:0000256" key="5">
    <source>
        <dbReference type="SAM" id="Coils"/>
    </source>
</evidence>
<evidence type="ECO:0000259" key="9">
    <source>
        <dbReference type="Pfam" id="PF13886"/>
    </source>
</evidence>
<dbReference type="PANTHER" id="PTHR39469">
    <property type="entry name" value="CHROMOSOME 1, WHOLE GENOME SHOTGUN SEQUENCE"/>
    <property type="match status" value="1"/>
</dbReference>
<dbReference type="AlphaFoldDB" id="W9Z975"/>
<keyword evidence="8" id="KW-0732">Signal</keyword>
<feature type="coiled-coil region" evidence="5">
    <location>
        <begin position="974"/>
        <end position="1001"/>
    </location>
</feature>
<feature type="region of interest" description="Disordered" evidence="6">
    <location>
        <begin position="433"/>
        <end position="544"/>
    </location>
</feature>
<dbReference type="GeneID" id="19159057"/>
<feature type="signal peptide" evidence="8">
    <location>
        <begin position="1"/>
        <end position="22"/>
    </location>
</feature>
<feature type="compositionally biased region" description="Polar residues" evidence="6">
    <location>
        <begin position="637"/>
        <end position="652"/>
    </location>
</feature>
<dbReference type="STRING" id="1182541.W9Z975"/>
<feature type="region of interest" description="Disordered" evidence="6">
    <location>
        <begin position="580"/>
        <end position="691"/>
    </location>
</feature>
<feature type="transmembrane region" description="Helical" evidence="7">
    <location>
        <begin position="153"/>
        <end position="173"/>
    </location>
</feature>
<feature type="compositionally biased region" description="Basic and acidic residues" evidence="6">
    <location>
        <begin position="496"/>
        <end position="507"/>
    </location>
</feature>
<dbReference type="RefSeq" id="XP_007723258.1">
    <property type="nucleotide sequence ID" value="XM_007725068.1"/>
</dbReference>
<dbReference type="eggNOG" id="ENOG502RXUE">
    <property type="taxonomic scope" value="Eukaryota"/>
</dbReference>
<dbReference type="PANTHER" id="PTHR39469:SF1">
    <property type="entry name" value="DUF4203 DOMAIN-CONTAINING PROTEIN"/>
    <property type="match status" value="1"/>
</dbReference>
<dbReference type="Pfam" id="PF13886">
    <property type="entry name" value="TM7S3_TM198"/>
    <property type="match status" value="1"/>
</dbReference>
<evidence type="ECO:0000256" key="8">
    <source>
        <dbReference type="SAM" id="SignalP"/>
    </source>
</evidence>
<feature type="compositionally biased region" description="Polar residues" evidence="6">
    <location>
        <begin position="898"/>
        <end position="912"/>
    </location>
</feature>
<feature type="compositionally biased region" description="Polar residues" evidence="6">
    <location>
        <begin position="681"/>
        <end position="691"/>
    </location>
</feature>
<feature type="domain" description="TM7S3/TM198-like" evidence="9">
    <location>
        <begin position="131"/>
        <end position="334"/>
    </location>
</feature>
<proteinExistence type="predicted"/>
<feature type="compositionally biased region" description="Acidic residues" evidence="6">
    <location>
        <begin position="454"/>
        <end position="465"/>
    </location>
</feature>
<dbReference type="InterPro" id="IPR025256">
    <property type="entry name" value="TM7S3/TM198-like_dom"/>
</dbReference>
<feature type="chain" id="PRO_5004934115" description="TM7S3/TM198-like domain-containing protein" evidence="8">
    <location>
        <begin position="23"/>
        <end position="1040"/>
    </location>
</feature>
<feature type="transmembrane region" description="Helical" evidence="7">
    <location>
        <begin position="126"/>
        <end position="146"/>
    </location>
</feature>
<feature type="compositionally biased region" description="Basic and acidic residues" evidence="6">
    <location>
        <begin position="608"/>
        <end position="622"/>
    </location>
</feature>
<accession>W9Z975</accession>
<evidence type="ECO:0000256" key="4">
    <source>
        <dbReference type="ARBA" id="ARBA00023136"/>
    </source>
</evidence>
<feature type="compositionally biased region" description="Polar residues" evidence="6">
    <location>
        <begin position="40"/>
        <end position="65"/>
    </location>
</feature>
<dbReference type="EMBL" id="AMWN01000003">
    <property type="protein sequence ID" value="EXJ91064.1"/>
    <property type="molecule type" value="Genomic_DNA"/>
</dbReference>
<feature type="transmembrane region" description="Helical" evidence="7">
    <location>
        <begin position="206"/>
        <end position="224"/>
    </location>
</feature>
<feature type="region of interest" description="Disordered" evidence="6">
    <location>
        <begin position="40"/>
        <end position="91"/>
    </location>
</feature>
<feature type="transmembrane region" description="Helical" evidence="7">
    <location>
        <begin position="179"/>
        <end position="199"/>
    </location>
</feature>
<feature type="compositionally biased region" description="Basic and acidic residues" evidence="6">
    <location>
        <begin position="466"/>
        <end position="488"/>
    </location>
</feature>
<protein>
    <recommendedName>
        <fullName evidence="9">TM7S3/TM198-like domain-containing protein</fullName>
    </recommendedName>
</protein>
<keyword evidence="5" id="KW-0175">Coiled coil</keyword>
<dbReference type="Proteomes" id="UP000019484">
    <property type="component" value="Unassembled WGS sequence"/>
</dbReference>
<evidence type="ECO:0000256" key="6">
    <source>
        <dbReference type="SAM" id="MobiDB-lite"/>
    </source>
</evidence>
<feature type="transmembrane region" description="Helical" evidence="7">
    <location>
        <begin position="261"/>
        <end position="279"/>
    </location>
</feature>
<comment type="subcellular location">
    <subcellularLocation>
        <location evidence="1">Membrane</location>
        <topology evidence="1">Multi-pass membrane protein</topology>
    </subcellularLocation>
</comment>
<reference evidence="10 11" key="1">
    <citation type="submission" date="2013-03" db="EMBL/GenBank/DDBJ databases">
        <title>The Genome Sequence of Capronia coronata CBS 617.96.</title>
        <authorList>
            <consortium name="The Broad Institute Genomics Platform"/>
            <person name="Cuomo C."/>
            <person name="de Hoog S."/>
            <person name="Gorbushina A."/>
            <person name="Walker B."/>
            <person name="Young S.K."/>
            <person name="Zeng Q."/>
            <person name="Gargeya S."/>
            <person name="Fitzgerald M."/>
            <person name="Haas B."/>
            <person name="Abouelleil A."/>
            <person name="Allen A.W."/>
            <person name="Alvarado L."/>
            <person name="Arachchi H.M."/>
            <person name="Berlin A.M."/>
            <person name="Chapman S.B."/>
            <person name="Gainer-Dewar J."/>
            <person name="Goldberg J."/>
            <person name="Griggs A."/>
            <person name="Gujja S."/>
            <person name="Hansen M."/>
            <person name="Howarth C."/>
            <person name="Imamovic A."/>
            <person name="Ireland A."/>
            <person name="Larimer J."/>
            <person name="McCowan C."/>
            <person name="Murphy C."/>
            <person name="Pearson M."/>
            <person name="Poon T.W."/>
            <person name="Priest M."/>
            <person name="Roberts A."/>
            <person name="Saif S."/>
            <person name="Shea T."/>
            <person name="Sisk P."/>
            <person name="Sykes S."/>
            <person name="Wortman J."/>
            <person name="Nusbaum C."/>
            <person name="Birren B."/>
        </authorList>
    </citation>
    <scope>NUCLEOTIDE SEQUENCE [LARGE SCALE GENOMIC DNA]</scope>
    <source>
        <strain evidence="10 11">CBS 617.96</strain>
    </source>
</reference>
<comment type="caution">
    <text evidence="10">The sequence shown here is derived from an EMBL/GenBank/DDBJ whole genome shotgun (WGS) entry which is preliminary data.</text>
</comment>
<evidence type="ECO:0000313" key="10">
    <source>
        <dbReference type="EMBL" id="EXJ91064.1"/>
    </source>
</evidence>
<sequence>MKTTCIVLLTLLGWSQPWRVYGLDGKHILQRQDTQNANLPTLTTEAPSSTTNQATSAISPSNGDALTSIDGPRSSGQGPSPTSTDKTKVVTSVSSTTSSANAYNTAPATVDKHQDKLPLNPEISPVFGTAGVLLILLGAVYALIGVKSKWVQIFLSSGFIASIATTALIVYVMDPPVRAAIQGGYFVAIVMTGVIFGAGSLVFKEFTGGFGCLLGGFCFSMWLLTLRSGGLVRSSGGKGVFIGVFCLAAWALSWTHYTRTYGLIVLTSFGGATAFMLGIDCFSRAGMKEFWVYILRLNGDLFPLNTNTYPQTRGIRVEIAIVVIGTIIGLLSQIKLWRVIRSNQREIEVMHNEEELQNDEIETALGRHLQLQNERETSVWERHYGDRRQSPRKTMLWQHAHPEKHYSHVSVLAVPPGASSPPDNLEMNVLERRSSSSYGSKHKRQNSITAEVIVEVEEDSEEEGASEQREKLEALEESQTRDDWHENKQSLAEMKAMSDADVDHETTSDAEQSEVDGTPKLVRRPHSAFSGLTKRLSPGTVVASESREHLLAVERPYSRASSAAATLDTDNEELNMRMLDGDADTTTPCTWPEIVISPATPSRHMVRKRDPTNGKTTREEAHASSNSSEKAADVSPVVQSRSVSIPASSPGDTGSGMPPSRTTKMSDEAEKDEPRSHRSEGASSSVESLTQDALAQVPSQLSSVVLSYRTNEWAKHIAAADVPIYDEPETIDGVDEEPPTHLASFEADARHVLLAKDPNVKIQAAGNAMSPVKAGVAGVGIAFGPGIKGGSLSDQERRRGGGLIPSRSGSMQGLRGPSNRSSRNSLIPELTTSLITTPIDENSPTEFPHPASSKHRASASLPYTTPFPRRASAPLPSVSRMRPGTAKGGVSAYEESIQESSQVDRPVCQSNGIPGASSGLDLGRGTGTRPDSYNSRQPPRADSGSDVDRRQSLLAEWRLSQQYRAMSNGLTGAAAEAGRAHMRAEKENQRLMEEYQRVVRREKQYAIDQAMRRPHMQQLHREAMRRMQAGVNHKLRPSSG</sequence>
<evidence type="ECO:0000256" key="3">
    <source>
        <dbReference type="ARBA" id="ARBA00022989"/>
    </source>
</evidence>
<evidence type="ECO:0000256" key="1">
    <source>
        <dbReference type="ARBA" id="ARBA00004141"/>
    </source>
</evidence>
<evidence type="ECO:0000313" key="11">
    <source>
        <dbReference type="Proteomes" id="UP000019484"/>
    </source>
</evidence>
<feature type="transmembrane region" description="Helical" evidence="7">
    <location>
        <begin position="236"/>
        <end position="254"/>
    </location>
</feature>
<dbReference type="HOGENOM" id="CLU_003667_0_0_1"/>
<name>W9Z975_9EURO</name>
<evidence type="ECO:0000256" key="2">
    <source>
        <dbReference type="ARBA" id="ARBA00022692"/>
    </source>
</evidence>
<evidence type="ECO:0000256" key="7">
    <source>
        <dbReference type="SAM" id="Phobius"/>
    </source>
</evidence>
<keyword evidence="4 7" id="KW-0472">Membrane</keyword>
<gene>
    <name evidence="10" type="ORF">A1O1_04171</name>
</gene>
<keyword evidence="2 7" id="KW-0812">Transmembrane</keyword>
<keyword evidence="3 7" id="KW-1133">Transmembrane helix</keyword>
<dbReference type="GO" id="GO:0016020">
    <property type="term" value="C:membrane"/>
    <property type="evidence" value="ECO:0007669"/>
    <property type="project" value="UniProtKB-SubCell"/>
</dbReference>